<feature type="domain" description="Copper amine oxidase-like N-terminal" evidence="2">
    <location>
        <begin position="657"/>
        <end position="755"/>
    </location>
</feature>
<evidence type="ECO:0000313" key="4">
    <source>
        <dbReference type="Proteomes" id="UP000070260"/>
    </source>
</evidence>
<dbReference type="InterPro" id="IPR012854">
    <property type="entry name" value="Cu_amine_oxidase-like_N"/>
</dbReference>
<dbReference type="AlphaFoldDB" id="A0A140GQX4"/>
<feature type="compositionally biased region" description="Basic and acidic residues" evidence="1">
    <location>
        <begin position="203"/>
        <end position="249"/>
    </location>
</feature>
<organism evidence="3 4">
    <name type="scientific">Clostridium perfringens</name>
    <dbReference type="NCBI Taxonomy" id="1502"/>
    <lineage>
        <taxon>Bacteria</taxon>
        <taxon>Bacillati</taxon>
        <taxon>Bacillota</taxon>
        <taxon>Clostridia</taxon>
        <taxon>Eubacteriales</taxon>
        <taxon>Clostridiaceae</taxon>
        <taxon>Clostridium</taxon>
    </lineage>
</organism>
<dbReference type="EMBL" id="CP013615">
    <property type="protein sequence ID" value="AMN30933.1"/>
    <property type="molecule type" value="Genomic_DNA"/>
</dbReference>
<dbReference type="Pfam" id="PF07833">
    <property type="entry name" value="Cu_amine_oxidN1"/>
    <property type="match status" value="1"/>
</dbReference>
<name>A0A140GQX4_CLOPF</name>
<accession>A0A140GQX4</accession>
<evidence type="ECO:0000259" key="2">
    <source>
        <dbReference type="Pfam" id="PF07833"/>
    </source>
</evidence>
<keyword evidence="3" id="KW-0614">Plasmid</keyword>
<dbReference type="Proteomes" id="UP000070260">
    <property type="component" value="Plasmid pJFP838A"/>
</dbReference>
<dbReference type="PATRIC" id="fig|1502.177.peg.3223"/>
<dbReference type="SUPFAM" id="SSF55383">
    <property type="entry name" value="Copper amine oxidase, domain N"/>
    <property type="match status" value="1"/>
</dbReference>
<reference evidence="3 4" key="1">
    <citation type="journal article" date="2016" name="PLoS ONE">
        <title>Plasmid Characterization and Chromosome Analysis of Two netF+ Clostridium perfringens Isolates Associated with Foal and Canine Necrotizing Enteritis.</title>
        <authorList>
            <person name="Mehdizadeh Gohari I."/>
            <person name="Kropinski A.M."/>
            <person name="Weese S.J."/>
            <person name="Parreira V.R."/>
            <person name="Whitehead A.E."/>
            <person name="Boerlin P."/>
            <person name="Prescott J.F."/>
        </authorList>
    </citation>
    <scope>NUCLEOTIDE SEQUENCE [LARGE SCALE GENOMIC DNA]</scope>
    <source>
        <strain evidence="3 4">JP838</strain>
        <plasmid evidence="4">Plasmid pJFP838A</plasmid>
    </source>
</reference>
<feature type="region of interest" description="Disordered" evidence="1">
    <location>
        <begin position="203"/>
        <end position="274"/>
    </location>
</feature>
<protein>
    <recommendedName>
        <fullName evidence="2">Copper amine oxidase-like N-terminal domain-containing protein</fullName>
    </recommendedName>
</protein>
<geneLocation type="plasmid" evidence="3 4">
    <name>pJFP838A</name>
</geneLocation>
<dbReference type="RefSeq" id="WP_061429544.1">
    <property type="nucleotide sequence ID" value="NZ_CATNZX010000001.1"/>
</dbReference>
<sequence length="760" mass="87699">MNKKFICLGLVGATILPMTVPLIPYAISFKDHLLQFENKKEDKEIKSTIEKSGYSKEYKEHLIKTLEILEECDKINDLNKKLDLLNKASNELLIKLNDEDLSHYQDNDCTSYLMNLLIHKSMSFVYDNNLEIKTNDDLIFNIYKKLVDIKNVNTFNKSYIDGIYNTVKEYPCLTKVEVSKWKELKDESDKFYDELNKAKKEDVIEEKDKSSKELKDEIDSKTSKEKEQKVEVKEEEKSDKSKLDSKDQEQGDTPKTSQEAEHSKTENNINLNDNSYITNSIFPDDIKKELVVINDNLKNSLSDTNKDTIKKAMDSFLNLRIEHKILVKDKTELVYRQFDVLMECLDKLNVDDRRELIVDFTKVATKLYTSEENNKVVYLKAFLGLLDLKYSSTDETISSVMTTEGEKIDSYNKMLKDEASKKEKGAIYVENGKIDNSKSDDGVLPGFKPWKPDPVEELPLPEIFITNIEYKSIDGICFKFTYTKDLKGELVKTEKEKTDGLYCGLIDTQMSKSEYQGKAKQMTASYWYSLNHEDVSEADKSNQYYFYKLANSISYINSGINTNKEGKLTYVQVKNLLYQISLKSGYPYMDDKDKFLIIVDGKPVIIKEDKKDYSFDEVNNLLGKANKVTIKLMTKDEAKELNDKNLDNIKNVRNLNINGQDMVLEPKPIINNNKLLLPLETLAKELKINISKDNGNYKFSKNKVELTVQPNNNQIILNENPIALSTNPILENDVLFMESEDFLSAFGYSLKIENDRLIIK</sequence>
<evidence type="ECO:0000313" key="3">
    <source>
        <dbReference type="EMBL" id="AMN30933.1"/>
    </source>
</evidence>
<dbReference type="InterPro" id="IPR036582">
    <property type="entry name" value="Mao_N_sf"/>
</dbReference>
<evidence type="ECO:0000256" key="1">
    <source>
        <dbReference type="SAM" id="MobiDB-lite"/>
    </source>
</evidence>
<gene>
    <name evidence="3" type="ORF">JFP838_pA0017</name>
</gene>
<proteinExistence type="predicted"/>